<evidence type="ECO:0000256" key="4">
    <source>
        <dbReference type="ARBA" id="ARBA00022670"/>
    </source>
</evidence>
<evidence type="ECO:0000256" key="2">
    <source>
        <dbReference type="ARBA" id="ARBA00009085"/>
    </source>
</evidence>
<keyword evidence="7" id="KW-0788">Thiol protease</keyword>
<evidence type="ECO:0000313" key="9">
    <source>
        <dbReference type="EMBL" id="PWA35575.1"/>
    </source>
</evidence>
<accession>A0A2U1KFM8</accession>
<proteinExistence type="inferred from homology"/>
<dbReference type="GO" id="GO:0006508">
    <property type="term" value="P:proteolysis"/>
    <property type="evidence" value="ECO:0007669"/>
    <property type="project" value="UniProtKB-KW"/>
</dbReference>
<keyword evidence="10" id="KW-1185">Reference proteome</keyword>
<keyword evidence="4" id="KW-0645">Protease</keyword>
<protein>
    <recommendedName>
        <fullName evidence="3">ubiquitinyl hydrolase 1</fullName>
        <ecNumber evidence="3">3.4.19.12</ecNumber>
    </recommendedName>
</protein>
<dbReference type="Proteomes" id="UP000245207">
    <property type="component" value="Unassembled WGS sequence"/>
</dbReference>
<dbReference type="GO" id="GO:0004843">
    <property type="term" value="F:cysteine-type deubiquitinase activity"/>
    <property type="evidence" value="ECO:0007669"/>
    <property type="project" value="UniProtKB-EC"/>
</dbReference>
<dbReference type="OrthoDB" id="418757at2759"/>
<reference evidence="9 10" key="1">
    <citation type="journal article" date="2018" name="Mol. Plant">
        <title>The genome of Artemisia annua provides insight into the evolution of Asteraceae family and artemisinin biosynthesis.</title>
        <authorList>
            <person name="Shen Q."/>
            <person name="Zhang L."/>
            <person name="Liao Z."/>
            <person name="Wang S."/>
            <person name="Yan T."/>
            <person name="Shi P."/>
            <person name="Liu M."/>
            <person name="Fu X."/>
            <person name="Pan Q."/>
            <person name="Wang Y."/>
            <person name="Lv Z."/>
            <person name="Lu X."/>
            <person name="Zhang F."/>
            <person name="Jiang W."/>
            <person name="Ma Y."/>
            <person name="Chen M."/>
            <person name="Hao X."/>
            <person name="Li L."/>
            <person name="Tang Y."/>
            <person name="Lv G."/>
            <person name="Zhou Y."/>
            <person name="Sun X."/>
            <person name="Brodelius P.E."/>
            <person name="Rose J.K.C."/>
            <person name="Tang K."/>
        </authorList>
    </citation>
    <scope>NUCLEOTIDE SEQUENCE [LARGE SCALE GENOMIC DNA]</scope>
    <source>
        <strain evidence="10">cv. Huhao1</strain>
        <tissue evidence="9">Leaf</tissue>
    </source>
</reference>
<dbReference type="Pfam" id="PF14533">
    <property type="entry name" value="USP7_C2"/>
    <property type="match status" value="1"/>
</dbReference>
<organism evidence="9 10">
    <name type="scientific">Artemisia annua</name>
    <name type="common">Sweet wormwood</name>
    <dbReference type="NCBI Taxonomy" id="35608"/>
    <lineage>
        <taxon>Eukaryota</taxon>
        <taxon>Viridiplantae</taxon>
        <taxon>Streptophyta</taxon>
        <taxon>Embryophyta</taxon>
        <taxon>Tracheophyta</taxon>
        <taxon>Spermatophyta</taxon>
        <taxon>Magnoliopsida</taxon>
        <taxon>eudicotyledons</taxon>
        <taxon>Gunneridae</taxon>
        <taxon>Pentapetalae</taxon>
        <taxon>asterids</taxon>
        <taxon>campanulids</taxon>
        <taxon>Asterales</taxon>
        <taxon>Asteraceae</taxon>
        <taxon>Asteroideae</taxon>
        <taxon>Anthemideae</taxon>
        <taxon>Artemisiinae</taxon>
        <taxon>Artemisia</taxon>
    </lineage>
</organism>
<evidence type="ECO:0000256" key="3">
    <source>
        <dbReference type="ARBA" id="ARBA00012759"/>
    </source>
</evidence>
<dbReference type="Pfam" id="PF14223">
    <property type="entry name" value="Retrotran_gag_2"/>
    <property type="match status" value="1"/>
</dbReference>
<keyword evidence="6 9" id="KW-0378">Hydrolase</keyword>
<evidence type="ECO:0000256" key="1">
    <source>
        <dbReference type="ARBA" id="ARBA00000707"/>
    </source>
</evidence>
<dbReference type="InterPro" id="IPR029346">
    <property type="entry name" value="USP_C"/>
</dbReference>
<dbReference type="EMBL" id="PKPP01019779">
    <property type="protein sequence ID" value="PWA35575.1"/>
    <property type="molecule type" value="Genomic_DNA"/>
</dbReference>
<keyword evidence="5" id="KW-0833">Ubl conjugation pathway</keyword>
<gene>
    <name evidence="9" type="ORF">CTI12_AA608300</name>
</gene>
<comment type="similarity">
    <text evidence="2">Belongs to the peptidase C19 family.</text>
</comment>
<dbReference type="EC" id="3.4.19.12" evidence="3"/>
<comment type="caution">
    <text evidence="9">The sequence shown here is derived from an EMBL/GenBank/DDBJ whole genome shotgun (WGS) entry which is preliminary data.</text>
</comment>
<evidence type="ECO:0000313" key="10">
    <source>
        <dbReference type="Proteomes" id="UP000245207"/>
    </source>
</evidence>
<dbReference type="STRING" id="35608.A0A2U1KFM8"/>
<sequence>METNTSRMVYLNGSNYKIWKCKMEDLLYVNGLHQPVFCSQKHERQTEAEWNLLHRQVCAYIRQWVDDTVLNRVSEEVNARTLWNKLEQLYARKMCTNKLSLIKKLMGLRYRDGTAMSEHLMVFQGIINELFEIGIKFNEEVQGLCFLGSLPDSWEAFRMSLLDSVLDTVISMDLVRNSVLNEEMKRKLKDQEMKVNDEISEDDVVTDNEVPHNPIPEVQGVKSLKVAFRNATKVEQQVQDFPEPFFLEIREGETFAQVKVRIHKKIQIPPKKFSKLSFAFHSLGCPTYLKDSDVVYTHIQTSDTLYYEHKVPDIPRTEVQHLRTLEVAFHPATKNEVVIYTIKLAKQSTVADIINYVKTKVELSHKDAELRLLETCNSIIYQIFPLNQEIEGINDKYRTLRAEEIPEDQKDLGPQHRLIHVYHFTTELYEDQLQVDNFEEPFIFVIRNDETLAEIKLRIQKKLQVPDEEFSRWKFAFVSMGNPRYLKDSDVVYTRFQKIGVCSAWEEYLGLEHLDNAFKRPYDASDDNECFQSPKKRAYS</sequence>
<feature type="domain" description="Ubiquitin carboxyl-terminal hydrolase C-terminal" evidence="8">
    <location>
        <begin position="305"/>
        <end position="516"/>
    </location>
</feature>
<comment type="catalytic activity">
    <reaction evidence="1">
        <text>Thiol-dependent hydrolysis of ester, thioester, amide, peptide and isopeptide bonds formed by the C-terminal Gly of ubiquitin (a 76-residue protein attached to proteins as an intracellular targeting signal).</text>
        <dbReference type="EC" id="3.4.19.12"/>
    </reaction>
</comment>
<name>A0A2U1KFM8_ARTAN</name>
<evidence type="ECO:0000256" key="6">
    <source>
        <dbReference type="ARBA" id="ARBA00022801"/>
    </source>
</evidence>
<evidence type="ECO:0000259" key="8">
    <source>
        <dbReference type="Pfam" id="PF14533"/>
    </source>
</evidence>
<evidence type="ECO:0000256" key="5">
    <source>
        <dbReference type="ARBA" id="ARBA00022786"/>
    </source>
</evidence>
<dbReference type="AlphaFoldDB" id="A0A2U1KFM8"/>
<evidence type="ECO:0000256" key="7">
    <source>
        <dbReference type="ARBA" id="ARBA00022807"/>
    </source>
</evidence>